<sequence>MTPTPKIEIAVVAIAVLTATVAPFISALSNSVTAQTVSFPDTSDHWAQPFIARLADRNIVTGYPDGTYRPNSPVDRDEFAAIIRDAFNQSKERSISSGSAFKDVPQGYWAAPAIKEAYQTGFLSGYPGGYFRPRQPVSKVEAVSSLARNLELQKAAQTSQQSATPTASSQSTRPQPARRQGLMFPIASTALLAPLIRPVVAAAANTQSSAATPVTPNTPNQPKTQSPSALLNQYYQDANRIPAYAVDEVAAATRAGIVVNHPNVRVLNPNQPATRGEMAALIYQALVSQGRAEPIADRTTAQYIVGQR</sequence>
<dbReference type="Pfam" id="PF00395">
    <property type="entry name" value="SLH"/>
    <property type="match status" value="3"/>
</dbReference>
<dbReference type="PROSITE" id="PS51272">
    <property type="entry name" value="SLH"/>
    <property type="match status" value="3"/>
</dbReference>
<name>A0A2T1DMM6_9CYAN</name>
<dbReference type="EMBL" id="PVWG01000002">
    <property type="protein sequence ID" value="PSB21750.1"/>
    <property type="molecule type" value="Genomic_DNA"/>
</dbReference>
<dbReference type="AlphaFoldDB" id="A0A2T1DMM6"/>
<gene>
    <name evidence="3" type="ORF">C7B65_02895</name>
</gene>
<comment type="caution">
    <text evidence="3">The sequence shown here is derived from an EMBL/GenBank/DDBJ whole genome shotgun (WGS) entry which is preliminary data.</text>
</comment>
<evidence type="ECO:0000313" key="3">
    <source>
        <dbReference type="EMBL" id="PSB21750.1"/>
    </source>
</evidence>
<keyword evidence="4" id="KW-1185">Reference proteome</keyword>
<dbReference type="STRING" id="1920490.GCA_001895925_01558"/>
<dbReference type="OrthoDB" id="9759810at2"/>
<feature type="domain" description="SLH" evidence="2">
    <location>
        <begin position="34"/>
        <end position="97"/>
    </location>
</feature>
<dbReference type="InterPro" id="IPR051465">
    <property type="entry name" value="Cell_Envelope_Struct_Comp"/>
</dbReference>
<dbReference type="PANTHER" id="PTHR43308">
    <property type="entry name" value="OUTER MEMBRANE PROTEIN ALPHA-RELATED"/>
    <property type="match status" value="1"/>
</dbReference>
<evidence type="ECO:0000259" key="2">
    <source>
        <dbReference type="PROSITE" id="PS51272"/>
    </source>
</evidence>
<reference evidence="3 4" key="2">
    <citation type="submission" date="2018-03" db="EMBL/GenBank/DDBJ databases">
        <title>The ancient ancestry and fast evolution of plastids.</title>
        <authorList>
            <person name="Moore K.R."/>
            <person name="Magnabosco C."/>
            <person name="Momper L."/>
            <person name="Gold D.A."/>
            <person name="Bosak T."/>
            <person name="Fournier G.P."/>
        </authorList>
    </citation>
    <scope>NUCLEOTIDE SEQUENCE [LARGE SCALE GENOMIC DNA]</scope>
    <source>
        <strain evidence="3 4">ULC007</strain>
    </source>
</reference>
<evidence type="ECO:0000313" key="4">
    <source>
        <dbReference type="Proteomes" id="UP000238634"/>
    </source>
</evidence>
<dbReference type="PANTHER" id="PTHR43308:SF5">
    <property type="entry name" value="S-LAYER PROTEIN _ PEPTIDOGLYCAN ENDO-BETA-N-ACETYLGLUCOSAMINIDASE"/>
    <property type="match status" value="1"/>
</dbReference>
<feature type="domain" description="SLH" evidence="2">
    <location>
        <begin position="232"/>
        <end position="296"/>
    </location>
</feature>
<feature type="compositionally biased region" description="Low complexity" evidence="1">
    <location>
        <begin position="155"/>
        <end position="175"/>
    </location>
</feature>
<accession>A0A2T1DMM6</accession>
<evidence type="ECO:0000256" key="1">
    <source>
        <dbReference type="SAM" id="MobiDB-lite"/>
    </source>
</evidence>
<reference evidence="3 4" key="1">
    <citation type="submission" date="2018-02" db="EMBL/GenBank/DDBJ databases">
        <authorList>
            <person name="Cohen D.B."/>
            <person name="Kent A.D."/>
        </authorList>
    </citation>
    <scope>NUCLEOTIDE SEQUENCE [LARGE SCALE GENOMIC DNA]</scope>
    <source>
        <strain evidence="3 4">ULC007</strain>
    </source>
</reference>
<protein>
    <submittedName>
        <fullName evidence="3">S-layer homology domain-containing protein</fullName>
    </submittedName>
</protein>
<proteinExistence type="predicted"/>
<dbReference type="InterPro" id="IPR001119">
    <property type="entry name" value="SLH_dom"/>
</dbReference>
<organism evidence="3 4">
    <name type="scientific">Phormidesmis priestleyi ULC007</name>
    <dbReference type="NCBI Taxonomy" id="1920490"/>
    <lineage>
        <taxon>Bacteria</taxon>
        <taxon>Bacillati</taxon>
        <taxon>Cyanobacteriota</taxon>
        <taxon>Cyanophyceae</taxon>
        <taxon>Leptolyngbyales</taxon>
        <taxon>Leptolyngbyaceae</taxon>
        <taxon>Phormidesmis</taxon>
    </lineage>
</organism>
<feature type="domain" description="SLH" evidence="2">
    <location>
        <begin position="98"/>
        <end position="160"/>
    </location>
</feature>
<dbReference type="Proteomes" id="UP000238634">
    <property type="component" value="Unassembled WGS sequence"/>
</dbReference>
<feature type="region of interest" description="Disordered" evidence="1">
    <location>
        <begin position="153"/>
        <end position="177"/>
    </location>
</feature>